<dbReference type="AlphaFoldDB" id="A0A6J6EW01"/>
<protein>
    <submittedName>
        <fullName evidence="1">Unannotated protein</fullName>
    </submittedName>
</protein>
<gene>
    <name evidence="1" type="ORF">UFOPK1722_01018</name>
</gene>
<reference evidence="1" key="1">
    <citation type="submission" date="2020-05" db="EMBL/GenBank/DDBJ databases">
        <authorList>
            <person name="Chiriac C."/>
            <person name="Salcher M."/>
            <person name="Ghai R."/>
            <person name="Kavagutti S V."/>
        </authorList>
    </citation>
    <scope>NUCLEOTIDE SEQUENCE</scope>
</reference>
<organism evidence="1">
    <name type="scientific">freshwater metagenome</name>
    <dbReference type="NCBI Taxonomy" id="449393"/>
    <lineage>
        <taxon>unclassified sequences</taxon>
        <taxon>metagenomes</taxon>
        <taxon>ecological metagenomes</taxon>
    </lineage>
</organism>
<sequence>MEPFEDSGEMTALGTFSPAKKLRFDVFGRVPHGYTVA</sequence>
<evidence type="ECO:0000313" key="1">
    <source>
        <dbReference type="EMBL" id="CAB4580770.1"/>
    </source>
</evidence>
<accession>A0A6J6EW01</accession>
<dbReference type="EMBL" id="CAEZTS010000081">
    <property type="protein sequence ID" value="CAB4580770.1"/>
    <property type="molecule type" value="Genomic_DNA"/>
</dbReference>
<name>A0A6J6EW01_9ZZZZ</name>
<proteinExistence type="predicted"/>